<evidence type="ECO:0000256" key="2">
    <source>
        <dbReference type="SAM" id="MobiDB-lite"/>
    </source>
</evidence>
<keyword evidence="1" id="KW-0862">Zinc</keyword>
<name>A0A3Q0FVS2_ALLSI</name>
<dbReference type="SUPFAM" id="SSF57667">
    <property type="entry name" value="beta-beta-alpha zinc fingers"/>
    <property type="match status" value="1"/>
</dbReference>
<dbReference type="Proteomes" id="UP000189705">
    <property type="component" value="Unplaced"/>
</dbReference>
<evidence type="ECO:0000313" key="4">
    <source>
        <dbReference type="Proteomes" id="UP000189705"/>
    </source>
</evidence>
<dbReference type="InParanoid" id="A0A3Q0FVS2"/>
<evidence type="ECO:0000259" key="3">
    <source>
        <dbReference type="PROSITE" id="PS50157"/>
    </source>
</evidence>
<protein>
    <submittedName>
        <fullName evidence="5">Zinc finger protein 777-like</fullName>
    </submittedName>
</protein>
<dbReference type="AlphaFoldDB" id="A0A3Q0FVS2"/>
<evidence type="ECO:0000256" key="1">
    <source>
        <dbReference type="PROSITE-ProRule" id="PRU00042"/>
    </source>
</evidence>
<dbReference type="Gene3D" id="3.30.160.60">
    <property type="entry name" value="Classic Zinc Finger"/>
    <property type="match status" value="1"/>
</dbReference>
<dbReference type="RefSeq" id="XP_025051691.1">
    <property type="nucleotide sequence ID" value="XM_025195906.1"/>
</dbReference>
<feature type="region of interest" description="Disordered" evidence="2">
    <location>
        <begin position="1"/>
        <end position="35"/>
    </location>
</feature>
<feature type="domain" description="C2H2-type" evidence="3">
    <location>
        <begin position="131"/>
        <end position="158"/>
    </location>
</feature>
<dbReference type="InterPro" id="IPR036236">
    <property type="entry name" value="Znf_C2H2_sf"/>
</dbReference>
<dbReference type="PROSITE" id="PS00028">
    <property type="entry name" value="ZINC_FINGER_C2H2_1"/>
    <property type="match status" value="1"/>
</dbReference>
<organism evidence="4 5">
    <name type="scientific">Alligator sinensis</name>
    <name type="common">Chinese alligator</name>
    <dbReference type="NCBI Taxonomy" id="38654"/>
    <lineage>
        <taxon>Eukaryota</taxon>
        <taxon>Metazoa</taxon>
        <taxon>Chordata</taxon>
        <taxon>Craniata</taxon>
        <taxon>Vertebrata</taxon>
        <taxon>Euteleostomi</taxon>
        <taxon>Archelosauria</taxon>
        <taxon>Archosauria</taxon>
        <taxon>Crocodylia</taxon>
        <taxon>Alligatoridae</taxon>
        <taxon>Alligatorinae</taxon>
        <taxon>Alligator</taxon>
    </lineage>
</organism>
<dbReference type="PROSITE" id="PS50157">
    <property type="entry name" value="ZINC_FINGER_C2H2_2"/>
    <property type="match status" value="1"/>
</dbReference>
<keyword evidence="1" id="KW-0479">Metal-binding</keyword>
<dbReference type="KEGG" id="asn:112549093"/>
<dbReference type="GO" id="GO:0008270">
    <property type="term" value="F:zinc ion binding"/>
    <property type="evidence" value="ECO:0007669"/>
    <property type="project" value="UniProtKB-KW"/>
</dbReference>
<keyword evidence="4" id="KW-1185">Reference proteome</keyword>
<reference evidence="5" key="1">
    <citation type="submission" date="2025-08" db="UniProtKB">
        <authorList>
            <consortium name="RefSeq"/>
        </authorList>
    </citation>
    <scope>IDENTIFICATION</scope>
</reference>
<accession>A0A3Q0FVS2</accession>
<proteinExistence type="predicted"/>
<dbReference type="GeneID" id="112549093"/>
<dbReference type="InterPro" id="IPR013087">
    <property type="entry name" value="Znf_C2H2_type"/>
</dbReference>
<gene>
    <name evidence="5" type="primary">LOC112549093</name>
</gene>
<evidence type="ECO:0000313" key="5">
    <source>
        <dbReference type="RefSeq" id="XP_025051691.1"/>
    </source>
</evidence>
<keyword evidence="1" id="KW-0863">Zinc-finger</keyword>
<sequence>MQKSEDVLPGHAWLLSRTEEQAPEEGPGKLEPPWASLGSMGEVYSLSPEKDQWHKGQGMPPKQETVAVNMLPSLVGHWSEEGKEALFVVLRQLKRQKAKVYWRERLHLNQGSVGGLRGKQELTAKPRGRAHSCSQCRKSFSFPSRLALHKIRHAGEKPHVRATCGKSFSCLLPLAAHHPPLDPPVLWDTAAL</sequence>